<reference evidence="2 3" key="1">
    <citation type="submission" date="2019-07" db="EMBL/GenBank/DDBJ databases">
        <authorList>
            <person name="Lauer M.J."/>
            <person name="Stoner T.H."/>
            <person name="Garlena R.A."/>
            <person name="Russell D.A."/>
            <person name="Pope W.H."/>
            <person name="Jacobs-Sera D."/>
            <person name="Hatfull G.F."/>
        </authorList>
    </citation>
    <scope>NUCLEOTIDE SEQUENCE [LARGE SCALE GENOMIC DNA]</scope>
</reference>
<organism evidence="2 3">
    <name type="scientific">Gordonia phage Powerball</name>
    <dbReference type="NCBI Taxonomy" id="2599847"/>
    <lineage>
        <taxon>Viruses</taxon>
        <taxon>Duplodnaviria</taxon>
        <taxon>Heunggongvirae</taxon>
        <taxon>Uroviricota</taxon>
        <taxon>Caudoviricetes</taxon>
        <taxon>Powerballvirus</taxon>
        <taxon>Powerballvirus powerball</taxon>
    </lineage>
</organism>
<dbReference type="EMBL" id="MN234218">
    <property type="protein sequence ID" value="QFG13510.1"/>
    <property type="molecule type" value="Genomic_DNA"/>
</dbReference>
<sequence>MARSPVSRRGEMVKRRPTNIHGRRSRCNGRKRPLIFIAARKGATPPGVKGWGRTGGARASLGVGGLGEPGRDRV</sequence>
<feature type="compositionally biased region" description="Basic residues" evidence="1">
    <location>
        <begin position="15"/>
        <end position="26"/>
    </location>
</feature>
<evidence type="ECO:0000313" key="2">
    <source>
        <dbReference type="EMBL" id="QFG13510.1"/>
    </source>
</evidence>
<evidence type="ECO:0000256" key="1">
    <source>
        <dbReference type="SAM" id="MobiDB-lite"/>
    </source>
</evidence>
<dbReference type="Proteomes" id="UP000326082">
    <property type="component" value="Segment"/>
</dbReference>
<feature type="region of interest" description="Disordered" evidence="1">
    <location>
        <begin position="41"/>
        <end position="74"/>
    </location>
</feature>
<proteinExistence type="predicted"/>
<dbReference type="GeneID" id="77929856"/>
<dbReference type="RefSeq" id="YP_010653970.1">
    <property type="nucleotide sequence ID" value="NC_070805.1"/>
</dbReference>
<dbReference type="KEGG" id="vg:77929856"/>
<gene>
    <name evidence="2" type="primary">31</name>
    <name evidence="2" type="ORF">PBI_POWERBALL_31</name>
</gene>
<feature type="region of interest" description="Disordered" evidence="1">
    <location>
        <begin position="1"/>
        <end position="26"/>
    </location>
</feature>
<evidence type="ECO:0000313" key="3">
    <source>
        <dbReference type="Proteomes" id="UP000326082"/>
    </source>
</evidence>
<keyword evidence="3" id="KW-1185">Reference proteome</keyword>
<name>A0A5J6TRR3_9CAUD</name>
<accession>A0A5J6TRR3</accession>
<protein>
    <submittedName>
        <fullName evidence="2">Uncharacterized protein</fullName>
    </submittedName>
</protein>